<evidence type="ECO:0008006" key="2">
    <source>
        <dbReference type="Google" id="ProtNLM"/>
    </source>
</evidence>
<reference evidence="1" key="1">
    <citation type="submission" date="2019-05" db="EMBL/GenBank/DDBJ databases">
        <authorList>
            <consortium name="Pathogen Informatics"/>
        </authorList>
    </citation>
    <scope>NUCLEOTIDE SEQUENCE [LARGE SCALE GENOMIC DNA]</scope>
    <source>
        <strain evidence="1">NCTC12965</strain>
    </source>
</reference>
<proteinExistence type="predicted"/>
<sequence>MRATFPAFADQPGGARQLARMLRPMIEANQGRCFFLCTSHQMMRELAEEFRAHLDAAGAAARGNQQGSTVAQFVEAGNALLWQPAASGKGLTCAVMRSLA</sequence>
<dbReference type="EMBL" id="CABEEZ010000016">
    <property type="protein sequence ID" value="VTR17977.1"/>
    <property type="molecule type" value="Genomic_DNA"/>
</dbReference>
<accession>A0A4U9TGV4</accession>
<gene>
    <name evidence="1" type="ORF">NCTC12965_00496</name>
</gene>
<evidence type="ECO:0000313" key="1">
    <source>
        <dbReference type="EMBL" id="VTR17977.1"/>
    </source>
</evidence>
<organism evidence="1">
    <name type="scientific">Serratia fonticola</name>
    <dbReference type="NCBI Taxonomy" id="47917"/>
    <lineage>
        <taxon>Bacteria</taxon>
        <taxon>Pseudomonadati</taxon>
        <taxon>Pseudomonadota</taxon>
        <taxon>Gammaproteobacteria</taxon>
        <taxon>Enterobacterales</taxon>
        <taxon>Yersiniaceae</taxon>
        <taxon>Serratia</taxon>
    </lineage>
</organism>
<name>A0A4U9TGV4_SERFO</name>
<dbReference type="AlphaFoldDB" id="A0A4U9TGV4"/>
<protein>
    <recommendedName>
        <fullName evidence="2">Bifunctional ATP-dependent DNA helicase/DNA polymerase III subunit epsilon</fullName>
    </recommendedName>
</protein>